<comment type="catalytic activity">
    <reaction evidence="16 18 20">
        <text>L-threonyl-[protein] + FAD = FMN-L-threonyl-[protein] + AMP + H(+)</text>
        <dbReference type="Rhea" id="RHEA:36847"/>
        <dbReference type="Rhea" id="RHEA-COMP:11060"/>
        <dbReference type="Rhea" id="RHEA-COMP:11061"/>
        <dbReference type="ChEBI" id="CHEBI:15378"/>
        <dbReference type="ChEBI" id="CHEBI:30013"/>
        <dbReference type="ChEBI" id="CHEBI:57692"/>
        <dbReference type="ChEBI" id="CHEBI:74257"/>
        <dbReference type="ChEBI" id="CHEBI:456215"/>
        <dbReference type="EC" id="2.7.1.180"/>
    </reaction>
</comment>
<dbReference type="PROSITE" id="PS51257">
    <property type="entry name" value="PROKAR_LIPOPROTEIN"/>
    <property type="match status" value="1"/>
</dbReference>
<evidence type="ECO:0000256" key="14">
    <source>
        <dbReference type="ARBA" id="ARBA00023288"/>
    </source>
</evidence>
<evidence type="ECO:0000256" key="2">
    <source>
        <dbReference type="ARBA" id="ARBA00011955"/>
    </source>
</evidence>
<evidence type="ECO:0000256" key="16">
    <source>
        <dbReference type="ARBA" id="ARBA00048540"/>
    </source>
</evidence>
<keyword evidence="7 18" id="KW-0808">Transferase</keyword>
<keyword evidence="22" id="KW-1185">Reference proteome</keyword>
<keyword evidence="6 18" id="KW-0285">Flavoprotein</keyword>
<name>A0A5P1RAU0_9GAMM</name>
<dbReference type="SUPFAM" id="SSF143631">
    <property type="entry name" value="ApbE-like"/>
    <property type="match status" value="1"/>
</dbReference>
<feature type="binding site" evidence="19">
    <location>
        <position position="300"/>
    </location>
    <ligand>
        <name>Mg(2+)</name>
        <dbReference type="ChEBI" id="CHEBI:18420"/>
    </ligand>
</feature>
<evidence type="ECO:0000256" key="15">
    <source>
        <dbReference type="ARBA" id="ARBA00031306"/>
    </source>
</evidence>
<comment type="cofactor">
    <cofactor evidence="19">
        <name>Mg(2+)</name>
        <dbReference type="ChEBI" id="CHEBI:18420"/>
    </cofactor>
    <cofactor evidence="19">
        <name>Mn(2+)</name>
        <dbReference type="ChEBI" id="CHEBI:29035"/>
    </cofactor>
    <text evidence="19">Magnesium. Can also use manganese.</text>
</comment>
<feature type="binding site" evidence="19">
    <location>
        <position position="296"/>
    </location>
    <ligand>
        <name>Mg(2+)</name>
        <dbReference type="ChEBI" id="CHEBI:18420"/>
    </ligand>
</feature>
<keyword evidence="8 18" id="KW-0479">Metal-binding</keyword>
<protein>
    <recommendedName>
        <fullName evidence="3 18">FAD:protein FMN transferase</fullName>
        <ecNumber evidence="2 18">2.7.1.180</ecNumber>
    </recommendedName>
    <alternativeName>
        <fullName evidence="15 18">Flavin transferase</fullName>
    </alternativeName>
</protein>
<evidence type="ECO:0000256" key="18">
    <source>
        <dbReference type="PIRNR" id="PIRNR006268"/>
    </source>
</evidence>
<keyword evidence="10 18" id="KW-0274">FAD</keyword>
<dbReference type="EC" id="2.7.1.180" evidence="2 18"/>
<dbReference type="OrthoDB" id="9778595at2"/>
<evidence type="ECO:0000256" key="6">
    <source>
        <dbReference type="ARBA" id="ARBA00022630"/>
    </source>
</evidence>
<feature type="chain" id="PRO_5025086517" description="FAD:protein FMN transferase" evidence="20">
    <location>
        <begin position="29"/>
        <end position="345"/>
    </location>
</feature>
<dbReference type="EMBL" id="CP043869">
    <property type="protein sequence ID" value="QEQ96395.1"/>
    <property type="molecule type" value="Genomic_DNA"/>
</dbReference>
<feature type="binding site" evidence="19">
    <location>
        <position position="182"/>
    </location>
    <ligand>
        <name>Mg(2+)</name>
        <dbReference type="ChEBI" id="CHEBI:18420"/>
    </ligand>
</feature>
<dbReference type="PANTHER" id="PTHR30040:SF2">
    <property type="entry name" value="FAD:PROTEIN FMN TRANSFERASE"/>
    <property type="match status" value="1"/>
</dbReference>
<keyword evidence="13" id="KW-0564">Palmitate</keyword>
<dbReference type="InterPro" id="IPR003374">
    <property type="entry name" value="ApbE-like_sf"/>
</dbReference>
<evidence type="ECO:0000256" key="11">
    <source>
        <dbReference type="ARBA" id="ARBA00022842"/>
    </source>
</evidence>
<gene>
    <name evidence="21" type="ORF">F0U83_06585</name>
</gene>
<dbReference type="AlphaFoldDB" id="A0A5P1RAU0"/>
<comment type="similarity">
    <text evidence="1 18 20">Belongs to the ApbE family.</text>
</comment>
<evidence type="ECO:0000256" key="7">
    <source>
        <dbReference type="ARBA" id="ARBA00022679"/>
    </source>
</evidence>
<comment type="function">
    <text evidence="20">Flavin transferase that catalyzes the transfer of the FMN moiety of FAD and its covalent binding to the hydroxyl group of a threonine residue in a target flavoprotein.</text>
</comment>
<evidence type="ECO:0000256" key="19">
    <source>
        <dbReference type="PIRSR" id="PIRSR006268-2"/>
    </source>
</evidence>
<dbReference type="KEGG" id="ncu:F0U83_06585"/>
<keyword evidence="11 18" id="KW-0460">Magnesium</keyword>
<dbReference type="GO" id="GO:0046872">
    <property type="term" value="F:metal ion binding"/>
    <property type="evidence" value="ECO:0007669"/>
    <property type="project" value="UniProtKB-UniRule"/>
</dbReference>
<evidence type="ECO:0000256" key="10">
    <source>
        <dbReference type="ARBA" id="ARBA00022827"/>
    </source>
</evidence>
<proteinExistence type="inferred from homology"/>
<evidence type="ECO:0000256" key="9">
    <source>
        <dbReference type="ARBA" id="ARBA00022729"/>
    </source>
</evidence>
<evidence type="ECO:0000256" key="4">
    <source>
        <dbReference type="ARBA" id="ARBA00022475"/>
    </source>
</evidence>
<evidence type="ECO:0000313" key="22">
    <source>
        <dbReference type="Proteomes" id="UP000324760"/>
    </source>
</evidence>
<evidence type="ECO:0000256" key="3">
    <source>
        <dbReference type="ARBA" id="ARBA00016337"/>
    </source>
</evidence>
<evidence type="ECO:0000313" key="21">
    <source>
        <dbReference type="EMBL" id="QEQ96395.1"/>
    </source>
</evidence>
<feature type="signal peptide" evidence="20">
    <location>
        <begin position="1"/>
        <end position="28"/>
    </location>
</feature>
<dbReference type="RefSeq" id="WP_138988482.1">
    <property type="nucleotide sequence ID" value="NZ_CP043869.1"/>
</dbReference>
<evidence type="ECO:0000256" key="20">
    <source>
        <dbReference type="RuleBase" id="RU363002"/>
    </source>
</evidence>
<evidence type="ECO:0000256" key="17">
    <source>
        <dbReference type="ARBA" id="ARBA00060485"/>
    </source>
</evidence>
<keyword evidence="4" id="KW-1003">Cell membrane</keyword>
<evidence type="ECO:0000256" key="8">
    <source>
        <dbReference type="ARBA" id="ARBA00022723"/>
    </source>
</evidence>
<keyword evidence="9 20" id="KW-0732">Signal</keyword>
<dbReference type="Proteomes" id="UP000324760">
    <property type="component" value="Chromosome"/>
</dbReference>
<dbReference type="PIRSF" id="PIRSF006268">
    <property type="entry name" value="ApbE"/>
    <property type="match status" value="1"/>
</dbReference>
<dbReference type="GO" id="GO:0016740">
    <property type="term" value="F:transferase activity"/>
    <property type="evidence" value="ECO:0007669"/>
    <property type="project" value="UniProtKB-UniRule"/>
</dbReference>
<evidence type="ECO:0000256" key="13">
    <source>
        <dbReference type="ARBA" id="ARBA00023139"/>
    </source>
</evidence>
<dbReference type="Pfam" id="PF02424">
    <property type="entry name" value="ApbE"/>
    <property type="match status" value="1"/>
</dbReference>
<evidence type="ECO:0000256" key="1">
    <source>
        <dbReference type="ARBA" id="ARBA00008282"/>
    </source>
</evidence>
<dbReference type="InterPro" id="IPR024932">
    <property type="entry name" value="ApbE"/>
</dbReference>
<keyword evidence="5 20" id="KW-0997">Cell inner membrane</keyword>
<reference evidence="21 22" key="1">
    <citation type="journal article" date="2019" name="Biochem. Eng. J.">
        <title>Metabolic engineering of the marine bacteria Neptunomonas concharum for the production of acetoin and meso-2,3-butanediol from acetate.</title>
        <authorList>
            <person name="Li W."/>
            <person name="Pu N."/>
            <person name="Liu C.-X."/>
            <person name="Yuan Q.-P."/>
            <person name="Li Z.-J."/>
        </authorList>
    </citation>
    <scope>NUCLEOTIDE SEQUENCE [LARGE SCALE GENOMIC DNA]</scope>
    <source>
        <strain evidence="21 22">JCM17730</strain>
    </source>
</reference>
<sequence length="345" mass="37919">MDNGFRILKWPAALLLAFLFLSGCSKQPAETILSLNGMTMGTTYTVKWVSVDDVHTQSAQIQKEITQALVDVNQSMSTYIDDSELSKFNQMPSGAGVIASEPLFFVLALAESISEATLGAFDVTVGPLVNLWGFGPDKRIIKAPSDALVEQRLTEIGYQFLELNPETRQITKTKPLYVDLSAIAKGYGVDVLAAILETHGIVNYLVEIGGELRTSGRKPGNQDWRIAIESPTQGERQVQKIIRISDTGIATSGDYRNYFEEDGIRYAHTIDPKTGRPITHKLASVTVLMPTCAEADALATAFMVMGEEAAYEYASKNQIDAFFIVKSETGFIEKMTPGFEKRLVK</sequence>
<evidence type="ECO:0000256" key="12">
    <source>
        <dbReference type="ARBA" id="ARBA00023136"/>
    </source>
</evidence>
<organism evidence="21 22">
    <name type="scientific">Neptunomonas concharum</name>
    <dbReference type="NCBI Taxonomy" id="1031538"/>
    <lineage>
        <taxon>Bacteria</taxon>
        <taxon>Pseudomonadati</taxon>
        <taxon>Pseudomonadota</taxon>
        <taxon>Gammaproteobacteria</taxon>
        <taxon>Oceanospirillales</taxon>
        <taxon>Oceanospirillaceae</taxon>
        <taxon>Neptunomonas</taxon>
    </lineage>
</organism>
<comment type="subcellular location">
    <subcellularLocation>
        <location evidence="17 20">Cell inner membrane</location>
        <topology evidence="17 20">Lipid-anchor</topology>
        <orientation evidence="17 20">Periplasmic side</orientation>
    </subcellularLocation>
</comment>
<evidence type="ECO:0000256" key="5">
    <source>
        <dbReference type="ARBA" id="ARBA00022519"/>
    </source>
</evidence>
<dbReference type="Gene3D" id="3.10.520.10">
    <property type="entry name" value="ApbE-like domains"/>
    <property type="match status" value="1"/>
</dbReference>
<dbReference type="GO" id="GO:0005886">
    <property type="term" value="C:plasma membrane"/>
    <property type="evidence" value="ECO:0007669"/>
    <property type="project" value="UniProtKB-SubCell"/>
</dbReference>
<accession>A0A5P1RAU0</accession>
<keyword evidence="12" id="KW-0472">Membrane</keyword>
<dbReference type="PANTHER" id="PTHR30040">
    <property type="entry name" value="THIAMINE BIOSYNTHESIS LIPOPROTEIN APBE"/>
    <property type="match status" value="1"/>
</dbReference>
<keyword evidence="14 20" id="KW-0449">Lipoprotein</keyword>
<dbReference type="FunFam" id="3.10.520.10:FF:000001">
    <property type="entry name" value="FAD:protein FMN transferase"/>
    <property type="match status" value="1"/>
</dbReference>